<accession>A0A5E4AVW9</accession>
<feature type="transmembrane region" description="Helical" evidence="8">
    <location>
        <begin position="26"/>
        <end position="47"/>
    </location>
</feature>
<reference evidence="10" key="1">
    <citation type="submission" date="2019-04" db="EMBL/GenBank/DDBJ databases">
        <authorList>
            <person name="Alioto T."/>
            <person name="Alioto T."/>
        </authorList>
    </citation>
    <scope>NUCLEOTIDE SEQUENCE [LARGE SCALE GENOMIC DNA]</scope>
</reference>
<comment type="similarity">
    <text evidence="7">Belongs to the G-protein coupled receptor 1 family.</text>
</comment>
<dbReference type="AlphaFoldDB" id="A0A5E4AVW9"/>
<keyword evidence="7" id="KW-0807">Transducer</keyword>
<dbReference type="GO" id="GO:0004930">
    <property type="term" value="F:G protein-coupled receptor activity"/>
    <property type="evidence" value="ECO:0007669"/>
    <property type="project" value="UniProtKB-KW"/>
</dbReference>
<comment type="caution">
    <text evidence="10">The sequence shown here is derived from an EMBL/GenBank/DDBJ whole genome shotgun (WGS) entry which is preliminary data.</text>
</comment>
<keyword evidence="6 7" id="KW-0675">Receptor</keyword>
<feature type="domain" description="G-protein coupled receptors family 1 profile" evidence="9">
    <location>
        <begin position="41"/>
        <end position="126"/>
    </location>
</feature>
<keyword evidence="11" id="KW-1185">Reference proteome</keyword>
<evidence type="ECO:0000256" key="4">
    <source>
        <dbReference type="ARBA" id="ARBA00023040"/>
    </source>
</evidence>
<keyword evidence="5 8" id="KW-0472">Membrane</keyword>
<dbReference type="PROSITE" id="PS00237">
    <property type="entry name" value="G_PROTEIN_RECEP_F1_1"/>
    <property type="match status" value="1"/>
</dbReference>
<keyword evidence="2 7" id="KW-0812">Transmembrane</keyword>
<dbReference type="GO" id="GO:0016020">
    <property type="term" value="C:membrane"/>
    <property type="evidence" value="ECO:0007669"/>
    <property type="project" value="UniProtKB-SubCell"/>
</dbReference>
<dbReference type="FunFam" id="1.20.1070.10:FF:000410">
    <property type="entry name" value="Olfactory receptor 1348"/>
    <property type="match status" value="1"/>
</dbReference>
<dbReference type="Proteomes" id="UP000335636">
    <property type="component" value="Unassembled WGS sequence"/>
</dbReference>
<dbReference type="PRINTS" id="PR00237">
    <property type="entry name" value="GPCRRHODOPSN"/>
</dbReference>
<dbReference type="InterPro" id="IPR000276">
    <property type="entry name" value="GPCR_Rhodpsn"/>
</dbReference>
<dbReference type="SUPFAM" id="SSF81321">
    <property type="entry name" value="Family A G protein-coupled receptor-like"/>
    <property type="match status" value="1"/>
</dbReference>
<evidence type="ECO:0000256" key="7">
    <source>
        <dbReference type="RuleBase" id="RU000688"/>
    </source>
</evidence>
<evidence type="ECO:0000313" key="10">
    <source>
        <dbReference type="EMBL" id="VTJ61514.1"/>
    </source>
</evidence>
<evidence type="ECO:0000313" key="11">
    <source>
        <dbReference type="Proteomes" id="UP000335636"/>
    </source>
</evidence>
<dbReference type="EMBL" id="CABDUW010000177">
    <property type="protein sequence ID" value="VTJ61514.1"/>
    <property type="molecule type" value="Genomic_DNA"/>
</dbReference>
<proteinExistence type="inferred from homology"/>
<evidence type="ECO:0000256" key="8">
    <source>
        <dbReference type="SAM" id="Phobius"/>
    </source>
</evidence>
<evidence type="ECO:0000256" key="6">
    <source>
        <dbReference type="ARBA" id="ARBA00023170"/>
    </source>
</evidence>
<evidence type="ECO:0000256" key="1">
    <source>
        <dbReference type="ARBA" id="ARBA00004141"/>
    </source>
</evidence>
<dbReference type="Gene3D" id="1.20.1070.10">
    <property type="entry name" value="Rhodopsin 7-helix transmembrane proteins"/>
    <property type="match status" value="1"/>
</dbReference>
<dbReference type="PANTHER" id="PTHR48001">
    <property type="entry name" value="OLFACTORY RECEPTOR"/>
    <property type="match status" value="1"/>
</dbReference>
<evidence type="ECO:0000256" key="2">
    <source>
        <dbReference type="ARBA" id="ARBA00022692"/>
    </source>
</evidence>
<name>A0A5E4AVW9_MARMO</name>
<evidence type="ECO:0000259" key="9">
    <source>
        <dbReference type="PROSITE" id="PS50262"/>
    </source>
</evidence>
<keyword evidence="4 7" id="KW-0297">G-protein coupled receptor</keyword>
<feature type="transmembrane region" description="Helical" evidence="8">
    <location>
        <begin position="98"/>
        <end position="120"/>
    </location>
</feature>
<sequence length="126" mass="14147">MEAENHTGLTQFLLLGLSEDPELQSFLFGLFLSMYLVTVLGNLLIILAICSDAHLHTPMYFFLSNLSLADIGFISTMVPKMLMNILTHSRAISYMGCLTQMSIFTIFGCMDYMLLSVLAYDRFVAI</sequence>
<dbReference type="PROSITE" id="PS50262">
    <property type="entry name" value="G_PROTEIN_RECEP_F1_2"/>
    <property type="match status" value="1"/>
</dbReference>
<dbReference type="Pfam" id="PF00001">
    <property type="entry name" value="7tm_1"/>
    <property type="match status" value="1"/>
</dbReference>
<keyword evidence="3 8" id="KW-1133">Transmembrane helix</keyword>
<organism evidence="10 11">
    <name type="scientific">Marmota monax</name>
    <name type="common">Woodchuck</name>
    <dbReference type="NCBI Taxonomy" id="9995"/>
    <lineage>
        <taxon>Eukaryota</taxon>
        <taxon>Metazoa</taxon>
        <taxon>Chordata</taxon>
        <taxon>Craniata</taxon>
        <taxon>Vertebrata</taxon>
        <taxon>Euteleostomi</taxon>
        <taxon>Mammalia</taxon>
        <taxon>Eutheria</taxon>
        <taxon>Euarchontoglires</taxon>
        <taxon>Glires</taxon>
        <taxon>Rodentia</taxon>
        <taxon>Sciuromorpha</taxon>
        <taxon>Sciuridae</taxon>
        <taxon>Xerinae</taxon>
        <taxon>Marmotini</taxon>
        <taxon>Marmota</taxon>
    </lineage>
</organism>
<gene>
    <name evidence="10" type="ORF">MONAX_5E041191</name>
</gene>
<feature type="transmembrane region" description="Helical" evidence="8">
    <location>
        <begin position="59"/>
        <end position="78"/>
    </location>
</feature>
<evidence type="ECO:0000256" key="5">
    <source>
        <dbReference type="ARBA" id="ARBA00023136"/>
    </source>
</evidence>
<comment type="subcellular location">
    <subcellularLocation>
        <location evidence="1">Membrane</location>
        <topology evidence="1">Multi-pass membrane protein</topology>
    </subcellularLocation>
</comment>
<dbReference type="InterPro" id="IPR017452">
    <property type="entry name" value="GPCR_Rhodpsn_7TM"/>
</dbReference>
<evidence type="ECO:0000256" key="3">
    <source>
        <dbReference type="ARBA" id="ARBA00022989"/>
    </source>
</evidence>
<protein>
    <recommendedName>
        <fullName evidence="9">G-protein coupled receptors family 1 profile domain-containing protein</fullName>
    </recommendedName>
</protein>